<evidence type="ECO:0000259" key="5">
    <source>
        <dbReference type="Pfam" id="PF00413"/>
    </source>
</evidence>
<evidence type="ECO:0000256" key="2">
    <source>
        <dbReference type="ARBA" id="ARBA00022723"/>
    </source>
</evidence>
<evidence type="ECO:0000256" key="1">
    <source>
        <dbReference type="ARBA" id="ARBA00022670"/>
    </source>
</evidence>
<reference evidence="6 7" key="1">
    <citation type="submission" date="2020-05" db="EMBL/GenBank/DDBJ databases">
        <title>Ramlibacter rhizophilus sp. nov., isolated from rhizosphere soil of national flower Mugunghwa from South Korea.</title>
        <authorList>
            <person name="Zheng-Fei Y."/>
            <person name="Huan T."/>
        </authorList>
    </citation>
    <scope>NUCLEOTIDE SEQUENCE [LARGE SCALE GENOMIC DNA]</scope>
    <source>
        <strain evidence="6 7">H242</strain>
    </source>
</reference>
<evidence type="ECO:0000313" key="6">
    <source>
        <dbReference type="EMBL" id="QJW83608.1"/>
    </source>
</evidence>
<sequence>MGQITFANSYQQQGRGGFAYSPNYSYMYSGNRVTSVTEDKSAGDVWINRNETWDADDWKPGGDGYLTLLHEVGHALGLKHPFEGNHRVLTSLDSERYTVMSYTQATKTTLIEVQGNSGSYTGTSRRCVPAR</sequence>
<dbReference type="InterPro" id="IPR024079">
    <property type="entry name" value="MetalloPept_cat_dom_sf"/>
</dbReference>
<accession>A0ABX6P0N5</accession>
<protein>
    <submittedName>
        <fullName evidence="6">Matrixin family metalloprotease</fullName>
    </submittedName>
</protein>
<evidence type="ECO:0000313" key="7">
    <source>
        <dbReference type="Proteomes" id="UP000500826"/>
    </source>
</evidence>
<feature type="domain" description="Peptidase M10 metallopeptidase" evidence="5">
    <location>
        <begin position="39"/>
        <end position="82"/>
    </location>
</feature>
<keyword evidence="4" id="KW-0862">Zinc</keyword>
<dbReference type="Proteomes" id="UP000500826">
    <property type="component" value="Chromosome"/>
</dbReference>
<dbReference type="Pfam" id="PF00413">
    <property type="entry name" value="Peptidase_M10"/>
    <property type="match status" value="1"/>
</dbReference>
<organism evidence="6 7">
    <name type="scientific">Ramlibacter terrae</name>
    <dbReference type="NCBI Taxonomy" id="2732511"/>
    <lineage>
        <taxon>Bacteria</taxon>
        <taxon>Pseudomonadati</taxon>
        <taxon>Pseudomonadota</taxon>
        <taxon>Betaproteobacteria</taxon>
        <taxon>Burkholderiales</taxon>
        <taxon>Comamonadaceae</taxon>
        <taxon>Ramlibacter</taxon>
    </lineage>
</organism>
<reference evidence="6 7" key="2">
    <citation type="submission" date="2020-05" db="EMBL/GenBank/DDBJ databases">
        <authorList>
            <person name="Khan S.A."/>
            <person name="Jeon C.O."/>
            <person name="Chun B.H."/>
        </authorList>
    </citation>
    <scope>NUCLEOTIDE SEQUENCE [LARGE SCALE GENOMIC DNA]</scope>
    <source>
        <strain evidence="6 7">H242</strain>
    </source>
</reference>
<evidence type="ECO:0000256" key="3">
    <source>
        <dbReference type="ARBA" id="ARBA00022801"/>
    </source>
</evidence>
<dbReference type="InterPro" id="IPR001818">
    <property type="entry name" value="Pept_M10_metallopeptidase"/>
</dbReference>
<gene>
    <name evidence="6" type="ORF">HK414_04500</name>
</gene>
<name>A0ABX6P0N5_9BURK</name>
<dbReference type="GO" id="GO:0008237">
    <property type="term" value="F:metallopeptidase activity"/>
    <property type="evidence" value="ECO:0007669"/>
    <property type="project" value="UniProtKB-KW"/>
</dbReference>
<dbReference type="Gene3D" id="3.40.390.10">
    <property type="entry name" value="Collagenase (Catalytic Domain)"/>
    <property type="match status" value="1"/>
</dbReference>
<dbReference type="SUPFAM" id="SSF55486">
    <property type="entry name" value="Metalloproteases ('zincins'), catalytic domain"/>
    <property type="match status" value="1"/>
</dbReference>
<keyword evidence="3" id="KW-0378">Hydrolase</keyword>
<keyword evidence="6" id="KW-0482">Metalloprotease</keyword>
<dbReference type="EMBL" id="CP053418">
    <property type="protein sequence ID" value="QJW83608.1"/>
    <property type="molecule type" value="Genomic_DNA"/>
</dbReference>
<proteinExistence type="predicted"/>
<keyword evidence="1" id="KW-0645">Protease</keyword>
<evidence type="ECO:0000256" key="4">
    <source>
        <dbReference type="ARBA" id="ARBA00022833"/>
    </source>
</evidence>
<keyword evidence="7" id="KW-1185">Reference proteome</keyword>
<keyword evidence="2" id="KW-0479">Metal-binding</keyword>